<dbReference type="SMART" id="SM00388">
    <property type="entry name" value="HisKA"/>
    <property type="match status" value="1"/>
</dbReference>
<dbReference type="EC" id="2.7.13.3" evidence="3"/>
<evidence type="ECO:0000256" key="2">
    <source>
        <dbReference type="ARBA" id="ARBA00004236"/>
    </source>
</evidence>
<organism evidence="14 15">
    <name type="scientific">Pseudonocardia xinjiangensis</name>
    <dbReference type="NCBI Taxonomy" id="75289"/>
    <lineage>
        <taxon>Bacteria</taxon>
        <taxon>Bacillati</taxon>
        <taxon>Actinomycetota</taxon>
        <taxon>Actinomycetes</taxon>
        <taxon>Pseudonocardiales</taxon>
        <taxon>Pseudonocardiaceae</taxon>
        <taxon>Pseudonocardia</taxon>
    </lineage>
</organism>
<evidence type="ECO:0000256" key="9">
    <source>
        <dbReference type="ARBA" id="ARBA00023012"/>
    </source>
</evidence>
<evidence type="ECO:0000256" key="6">
    <source>
        <dbReference type="ARBA" id="ARBA00022692"/>
    </source>
</evidence>
<dbReference type="Pfam" id="PF00512">
    <property type="entry name" value="HisKA"/>
    <property type="match status" value="1"/>
</dbReference>
<dbReference type="CDD" id="cd06225">
    <property type="entry name" value="HAMP"/>
    <property type="match status" value="1"/>
</dbReference>
<comment type="subcellular location">
    <subcellularLocation>
        <location evidence="2">Cell membrane</location>
    </subcellularLocation>
</comment>
<feature type="transmembrane region" description="Helical" evidence="11">
    <location>
        <begin position="201"/>
        <end position="224"/>
    </location>
</feature>
<dbReference type="Gene3D" id="1.10.287.130">
    <property type="match status" value="1"/>
</dbReference>
<evidence type="ECO:0000259" key="13">
    <source>
        <dbReference type="PROSITE" id="PS50885"/>
    </source>
</evidence>
<dbReference type="InterPro" id="IPR005467">
    <property type="entry name" value="His_kinase_dom"/>
</dbReference>
<keyword evidence="9" id="KW-0902">Two-component regulatory system</keyword>
<evidence type="ECO:0000256" key="4">
    <source>
        <dbReference type="ARBA" id="ARBA00022553"/>
    </source>
</evidence>
<dbReference type="SUPFAM" id="SSF55874">
    <property type="entry name" value="ATPase domain of HSP90 chaperone/DNA topoisomerase II/histidine kinase"/>
    <property type="match status" value="1"/>
</dbReference>
<keyword evidence="10" id="KW-0175">Coiled coil</keyword>
<dbReference type="EMBL" id="JAAXKY010000003">
    <property type="protein sequence ID" value="NMH75919.1"/>
    <property type="molecule type" value="Genomic_DNA"/>
</dbReference>
<dbReference type="InterPro" id="IPR007891">
    <property type="entry name" value="CHASE3"/>
</dbReference>
<dbReference type="Pfam" id="PF00672">
    <property type="entry name" value="HAMP"/>
    <property type="match status" value="1"/>
</dbReference>
<evidence type="ECO:0000256" key="11">
    <source>
        <dbReference type="SAM" id="Phobius"/>
    </source>
</evidence>
<feature type="coiled-coil region" evidence="10">
    <location>
        <begin position="270"/>
        <end position="300"/>
    </location>
</feature>
<dbReference type="PROSITE" id="PS50885">
    <property type="entry name" value="HAMP"/>
    <property type="match status" value="1"/>
</dbReference>
<evidence type="ECO:0000313" key="14">
    <source>
        <dbReference type="EMBL" id="NMH75919.1"/>
    </source>
</evidence>
<evidence type="ECO:0000256" key="1">
    <source>
        <dbReference type="ARBA" id="ARBA00000085"/>
    </source>
</evidence>
<accession>A0ABX1R8Z7</accession>
<dbReference type="Proteomes" id="UP001296706">
    <property type="component" value="Unassembled WGS sequence"/>
</dbReference>
<keyword evidence="6 11" id="KW-0812">Transmembrane</keyword>
<dbReference type="InterPro" id="IPR003661">
    <property type="entry name" value="HisK_dim/P_dom"/>
</dbReference>
<dbReference type="PROSITE" id="PS50109">
    <property type="entry name" value="HIS_KIN"/>
    <property type="match status" value="1"/>
</dbReference>
<dbReference type="SMART" id="SM00304">
    <property type="entry name" value="HAMP"/>
    <property type="match status" value="1"/>
</dbReference>
<dbReference type="RefSeq" id="WP_169393992.1">
    <property type="nucleotide sequence ID" value="NZ_BAAAJH010000005.1"/>
</dbReference>
<dbReference type="PRINTS" id="PR00344">
    <property type="entry name" value="BCTRLSENSOR"/>
</dbReference>
<keyword evidence="5" id="KW-0808">Transferase</keyword>
<protein>
    <recommendedName>
        <fullName evidence="3">histidine kinase</fullName>
        <ecNumber evidence="3">2.7.13.3</ecNumber>
    </recommendedName>
</protein>
<dbReference type="InterPro" id="IPR003660">
    <property type="entry name" value="HAMP_dom"/>
</dbReference>
<gene>
    <name evidence="14" type="ORF">HF577_02195</name>
</gene>
<dbReference type="PANTHER" id="PTHR43304">
    <property type="entry name" value="PHYTOCHROME-LIKE PROTEIN CPH1"/>
    <property type="match status" value="1"/>
</dbReference>
<dbReference type="CDD" id="cd00082">
    <property type="entry name" value="HisKA"/>
    <property type="match status" value="1"/>
</dbReference>
<dbReference type="Pfam" id="PF05227">
    <property type="entry name" value="CHASE3"/>
    <property type="match status" value="1"/>
</dbReference>
<dbReference type="Pfam" id="PF02518">
    <property type="entry name" value="HATPase_c"/>
    <property type="match status" value="1"/>
</dbReference>
<proteinExistence type="predicted"/>
<comment type="catalytic activity">
    <reaction evidence="1">
        <text>ATP + protein L-histidine = ADP + protein N-phospho-L-histidine.</text>
        <dbReference type="EC" id="2.7.13.3"/>
    </reaction>
</comment>
<reference evidence="14 15" key="1">
    <citation type="submission" date="2020-04" db="EMBL/GenBank/DDBJ databases">
        <authorList>
            <person name="Klaysubun C."/>
            <person name="Duangmal K."/>
            <person name="Lipun K."/>
        </authorList>
    </citation>
    <scope>NUCLEOTIDE SEQUENCE [LARGE SCALE GENOMIC DNA]</scope>
    <source>
        <strain evidence="14 15">JCM 11839</strain>
    </source>
</reference>
<dbReference type="PANTHER" id="PTHR43304:SF1">
    <property type="entry name" value="PAC DOMAIN-CONTAINING PROTEIN"/>
    <property type="match status" value="1"/>
</dbReference>
<feature type="domain" description="HAMP" evidence="13">
    <location>
        <begin position="226"/>
        <end position="278"/>
    </location>
</feature>
<keyword evidence="11" id="KW-0472">Membrane</keyword>
<evidence type="ECO:0000313" key="15">
    <source>
        <dbReference type="Proteomes" id="UP001296706"/>
    </source>
</evidence>
<evidence type="ECO:0000256" key="3">
    <source>
        <dbReference type="ARBA" id="ARBA00012438"/>
    </source>
</evidence>
<evidence type="ECO:0000256" key="7">
    <source>
        <dbReference type="ARBA" id="ARBA00022777"/>
    </source>
</evidence>
<keyword evidence="8 11" id="KW-1133">Transmembrane helix</keyword>
<dbReference type="Gene3D" id="3.30.565.10">
    <property type="entry name" value="Histidine kinase-like ATPase, C-terminal domain"/>
    <property type="match status" value="1"/>
</dbReference>
<feature type="transmembrane region" description="Helical" evidence="11">
    <location>
        <begin position="32"/>
        <end position="56"/>
    </location>
</feature>
<keyword evidence="7" id="KW-0418">Kinase</keyword>
<feature type="domain" description="Histidine kinase" evidence="12">
    <location>
        <begin position="307"/>
        <end position="521"/>
    </location>
</feature>
<sequence>MTVLDVKPPAQREVVRRESSQAGGRHWPLARIFTLGASLAALFALVVVVLGGVALWRLSDARVALIDSAGPALVAAQQLSNALLNQETGVRGYDLGRRAEFLGPYEDGQSSEAEMVSELRGLAAAGRLPGLDANLDAVERAAQNWRTQYAGPVLAGATTGVDPEQGRAQFDEVRAALRTLVTDLQGKREAARTGIESASRFLLVVGVAIALLLASFLVAAAVGMRRGILRPVSELAVQVRQVASGDVTKPVDAGGPREIIGLGADVEAMRQHILRDLDEAKEVNRRLDDQTRELERSNRDLEQFAYVASHDLQEPLRKVSSFCQLLQRRYGGQLDERADQYIAFAVDGASRMQRLINDLLSFSRVGRTTENFTAVDLSVTAAAAAAQIEPAREEADGEIVLGELPVVAGDRALLQALLVNLLGNGLKFHREGVPPVVRVECRREDDFFEITVSDNGIGIESEYSDKVFVIFQRLHGRDVYPGTGIGLALAKKIVEFHGGRIGLVETPGPGTTVRFSLPVPADTAAPEPLASEETDA</sequence>
<dbReference type="SMART" id="SM00387">
    <property type="entry name" value="HATPase_c"/>
    <property type="match status" value="1"/>
</dbReference>
<dbReference type="InterPro" id="IPR036890">
    <property type="entry name" value="HATPase_C_sf"/>
</dbReference>
<keyword evidence="15" id="KW-1185">Reference proteome</keyword>
<name>A0ABX1R8Z7_9PSEU</name>
<evidence type="ECO:0000256" key="8">
    <source>
        <dbReference type="ARBA" id="ARBA00022989"/>
    </source>
</evidence>
<keyword evidence="4" id="KW-0597">Phosphoprotein</keyword>
<dbReference type="InterPro" id="IPR052162">
    <property type="entry name" value="Sensor_kinase/Photoreceptor"/>
</dbReference>
<dbReference type="InterPro" id="IPR036097">
    <property type="entry name" value="HisK_dim/P_sf"/>
</dbReference>
<comment type="caution">
    <text evidence="14">The sequence shown here is derived from an EMBL/GenBank/DDBJ whole genome shotgun (WGS) entry which is preliminary data.</text>
</comment>
<dbReference type="Gene3D" id="6.10.340.10">
    <property type="match status" value="1"/>
</dbReference>
<dbReference type="SUPFAM" id="SSF47384">
    <property type="entry name" value="Homodimeric domain of signal transducing histidine kinase"/>
    <property type="match status" value="1"/>
</dbReference>
<dbReference type="InterPro" id="IPR003594">
    <property type="entry name" value="HATPase_dom"/>
</dbReference>
<evidence type="ECO:0000256" key="10">
    <source>
        <dbReference type="SAM" id="Coils"/>
    </source>
</evidence>
<dbReference type="InterPro" id="IPR004358">
    <property type="entry name" value="Sig_transdc_His_kin-like_C"/>
</dbReference>
<evidence type="ECO:0000259" key="12">
    <source>
        <dbReference type="PROSITE" id="PS50109"/>
    </source>
</evidence>
<evidence type="ECO:0000256" key="5">
    <source>
        <dbReference type="ARBA" id="ARBA00022679"/>
    </source>
</evidence>